<dbReference type="InterPro" id="IPR008921">
    <property type="entry name" value="DNA_pol3_clamp-load_cplx_C"/>
</dbReference>
<evidence type="ECO:0000313" key="8">
    <source>
        <dbReference type="EMBL" id="MDF2095437.1"/>
    </source>
</evidence>
<keyword evidence="3 8" id="KW-0548">Nucleotidyltransferase</keyword>
<comment type="similarity">
    <text evidence="6">Belongs to the DNA polymerase HolA subunit family.</text>
</comment>
<dbReference type="SUPFAM" id="SSF52540">
    <property type="entry name" value="P-loop containing nucleoside triphosphate hydrolases"/>
    <property type="match status" value="1"/>
</dbReference>
<keyword evidence="5" id="KW-0239">DNA-directed DNA polymerase</keyword>
<evidence type="ECO:0000256" key="1">
    <source>
        <dbReference type="ARBA" id="ARBA00012417"/>
    </source>
</evidence>
<dbReference type="RefSeq" id="WP_275820865.1">
    <property type="nucleotide sequence ID" value="NZ_JARHUD010000003.1"/>
</dbReference>
<dbReference type="Gene3D" id="3.40.50.300">
    <property type="entry name" value="P-loop containing nucleotide triphosphate hydrolases"/>
    <property type="match status" value="1"/>
</dbReference>
<evidence type="ECO:0000313" key="9">
    <source>
        <dbReference type="Proteomes" id="UP001215503"/>
    </source>
</evidence>
<sequence length="354" mass="37820">MEIRADQLPSQLPRLVERLRALLFYGPDAGLIAELSGNASRAVLGETADPFRMAELTPAQLRDDPALLADEAAALSLTGGRRVVRLRGAGNELAELLKGFLKDPPGEALLLVEAGDLPKRAALVQAFARADDRAGVVACYRDEGGGIARLATTLLREAGLEANRDALALLSRQLGGDRQLSRREIEKLILYKGGSQDDVPAGTASSRVEVEDVVACIGDGAALDLDDIALAVCDGDTAALDRALRRSFQQGTNAVQILRHVMRHFQRLHFVAAQVAEGTAAKSAMATLQPRPFWKVADRFEAQARSWPPARLAAASARLLDAEAACKRTGSRDTALCGQILLGIALTAPKGRRR</sequence>
<evidence type="ECO:0000256" key="3">
    <source>
        <dbReference type="ARBA" id="ARBA00022695"/>
    </source>
</evidence>
<keyword evidence="9" id="KW-1185">Reference proteome</keyword>
<dbReference type="GO" id="GO:0003887">
    <property type="term" value="F:DNA-directed DNA polymerase activity"/>
    <property type="evidence" value="ECO:0007669"/>
    <property type="project" value="UniProtKB-EC"/>
</dbReference>
<dbReference type="EMBL" id="JARHUD010000003">
    <property type="protein sequence ID" value="MDF2095437.1"/>
    <property type="molecule type" value="Genomic_DNA"/>
</dbReference>
<name>A0ABT5YKK6_9PROT</name>
<dbReference type="PANTHER" id="PTHR34388">
    <property type="entry name" value="DNA POLYMERASE III SUBUNIT DELTA"/>
    <property type="match status" value="1"/>
</dbReference>
<evidence type="ECO:0000256" key="7">
    <source>
        <dbReference type="ARBA" id="ARBA00049244"/>
    </source>
</evidence>
<evidence type="ECO:0000256" key="4">
    <source>
        <dbReference type="ARBA" id="ARBA00022705"/>
    </source>
</evidence>
<comment type="catalytic activity">
    <reaction evidence="7">
        <text>DNA(n) + a 2'-deoxyribonucleoside 5'-triphosphate = DNA(n+1) + diphosphate</text>
        <dbReference type="Rhea" id="RHEA:22508"/>
        <dbReference type="Rhea" id="RHEA-COMP:17339"/>
        <dbReference type="Rhea" id="RHEA-COMP:17340"/>
        <dbReference type="ChEBI" id="CHEBI:33019"/>
        <dbReference type="ChEBI" id="CHEBI:61560"/>
        <dbReference type="ChEBI" id="CHEBI:173112"/>
        <dbReference type="EC" id="2.7.7.7"/>
    </reaction>
</comment>
<dbReference type="NCBIfam" id="TIGR01128">
    <property type="entry name" value="holA"/>
    <property type="match status" value="1"/>
</dbReference>
<evidence type="ECO:0000256" key="6">
    <source>
        <dbReference type="ARBA" id="ARBA00034754"/>
    </source>
</evidence>
<gene>
    <name evidence="8" type="primary">holA</name>
    <name evidence="8" type="ORF">P2G67_05565</name>
</gene>
<dbReference type="EC" id="2.7.7.7" evidence="1"/>
<protein>
    <recommendedName>
        <fullName evidence="1">DNA-directed DNA polymerase</fullName>
        <ecNumber evidence="1">2.7.7.7</ecNumber>
    </recommendedName>
</protein>
<dbReference type="InterPro" id="IPR005790">
    <property type="entry name" value="DNA_polIII_delta"/>
</dbReference>
<reference evidence="8 9" key="1">
    <citation type="submission" date="2023-03" db="EMBL/GenBank/DDBJ databases">
        <title>Fodinicurvata sp. CAU 1616 isolated from sea sendiment.</title>
        <authorList>
            <person name="Kim W."/>
        </authorList>
    </citation>
    <scope>NUCLEOTIDE SEQUENCE [LARGE SCALE GENOMIC DNA]</scope>
    <source>
        <strain evidence="8 9">CAU 1616</strain>
    </source>
</reference>
<evidence type="ECO:0000256" key="2">
    <source>
        <dbReference type="ARBA" id="ARBA00022679"/>
    </source>
</evidence>
<organism evidence="8 9">
    <name type="scientific">Aquibaculum arenosum</name>
    <dbReference type="NCBI Taxonomy" id="3032591"/>
    <lineage>
        <taxon>Bacteria</taxon>
        <taxon>Pseudomonadati</taxon>
        <taxon>Pseudomonadota</taxon>
        <taxon>Alphaproteobacteria</taxon>
        <taxon>Rhodospirillales</taxon>
        <taxon>Rhodovibrionaceae</taxon>
        <taxon>Aquibaculum</taxon>
    </lineage>
</organism>
<dbReference type="Gene3D" id="1.20.272.10">
    <property type="match status" value="1"/>
</dbReference>
<accession>A0ABT5YKK6</accession>
<dbReference type="InterPro" id="IPR027417">
    <property type="entry name" value="P-loop_NTPase"/>
</dbReference>
<dbReference type="Proteomes" id="UP001215503">
    <property type="component" value="Unassembled WGS sequence"/>
</dbReference>
<comment type="caution">
    <text evidence="8">The sequence shown here is derived from an EMBL/GenBank/DDBJ whole genome shotgun (WGS) entry which is preliminary data.</text>
</comment>
<keyword evidence="2 8" id="KW-0808">Transferase</keyword>
<evidence type="ECO:0000256" key="5">
    <source>
        <dbReference type="ARBA" id="ARBA00022932"/>
    </source>
</evidence>
<keyword evidence="4" id="KW-0235">DNA replication</keyword>
<dbReference type="SUPFAM" id="SSF48019">
    <property type="entry name" value="post-AAA+ oligomerization domain-like"/>
    <property type="match status" value="1"/>
</dbReference>
<proteinExistence type="inferred from homology"/>
<dbReference type="PANTHER" id="PTHR34388:SF1">
    <property type="entry name" value="DNA POLYMERASE III SUBUNIT DELTA"/>
    <property type="match status" value="1"/>
</dbReference>